<keyword evidence="1 4" id="KW-0808">Transferase</keyword>
<dbReference type="Pfam" id="PF00583">
    <property type="entry name" value="Acetyltransf_1"/>
    <property type="match status" value="1"/>
</dbReference>
<dbReference type="InterPro" id="IPR050832">
    <property type="entry name" value="Bact_Acetyltransf"/>
</dbReference>
<dbReference type="STRING" id="504805.SAMN05421505_105236"/>
<feature type="domain" description="N-acetyltransferase" evidence="3">
    <location>
        <begin position="5"/>
        <end position="157"/>
    </location>
</feature>
<organism evidence="4 5">
    <name type="scientific">Sinosporangium album</name>
    <dbReference type="NCBI Taxonomy" id="504805"/>
    <lineage>
        <taxon>Bacteria</taxon>
        <taxon>Bacillati</taxon>
        <taxon>Actinomycetota</taxon>
        <taxon>Actinomycetes</taxon>
        <taxon>Streptosporangiales</taxon>
        <taxon>Streptosporangiaceae</taxon>
        <taxon>Sinosporangium</taxon>
    </lineage>
</organism>
<protein>
    <submittedName>
        <fullName evidence="4">Acetyltransferase (GNAT) family protein</fullName>
    </submittedName>
</protein>
<dbReference type="Proteomes" id="UP000198923">
    <property type="component" value="Unassembled WGS sequence"/>
</dbReference>
<dbReference type="GO" id="GO:0016747">
    <property type="term" value="F:acyltransferase activity, transferring groups other than amino-acyl groups"/>
    <property type="evidence" value="ECO:0007669"/>
    <property type="project" value="InterPro"/>
</dbReference>
<evidence type="ECO:0000313" key="5">
    <source>
        <dbReference type="Proteomes" id="UP000198923"/>
    </source>
</evidence>
<evidence type="ECO:0000256" key="2">
    <source>
        <dbReference type="ARBA" id="ARBA00023315"/>
    </source>
</evidence>
<dbReference type="SUPFAM" id="SSF55729">
    <property type="entry name" value="Acyl-CoA N-acyltransferases (Nat)"/>
    <property type="match status" value="1"/>
</dbReference>
<dbReference type="PANTHER" id="PTHR43877">
    <property type="entry name" value="AMINOALKYLPHOSPHONATE N-ACETYLTRANSFERASE-RELATED-RELATED"/>
    <property type="match status" value="1"/>
</dbReference>
<evidence type="ECO:0000259" key="3">
    <source>
        <dbReference type="PROSITE" id="PS51186"/>
    </source>
</evidence>
<dbReference type="CDD" id="cd04301">
    <property type="entry name" value="NAT_SF"/>
    <property type="match status" value="1"/>
</dbReference>
<sequence length="157" mass="17971">MITHPVIRPARPGDARVLAELRWAFKLEDHEGEPPRPHQPVEQAEDWLRDRLGDGRWLAWVAESGGQVCGHVFLHLVERMPDPYSDSTPLGYVTNFYVTPPHRNRGIGTGLLDAVKRHARSTRLDTLIVWPSERSNLLYRRSGFLPPEELLELPLET</sequence>
<proteinExistence type="predicted"/>
<name>A0A1G7VE27_9ACTN</name>
<dbReference type="InterPro" id="IPR016181">
    <property type="entry name" value="Acyl_CoA_acyltransferase"/>
</dbReference>
<keyword evidence="5" id="KW-1185">Reference proteome</keyword>
<evidence type="ECO:0000313" key="4">
    <source>
        <dbReference type="EMBL" id="SDG58092.1"/>
    </source>
</evidence>
<evidence type="ECO:0000256" key="1">
    <source>
        <dbReference type="ARBA" id="ARBA00022679"/>
    </source>
</evidence>
<dbReference type="Gene3D" id="3.40.630.30">
    <property type="match status" value="1"/>
</dbReference>
<dbReference type="EMBL" id="FNCN01000005">
    <property type="protein sequence ID" value="SDG58092.1"/>
    <property type="molecule type" value="Genomic_DNA"/>
</dbReference>
<dbReference type="InterPro" id="IPR000182">
    <property type="entry name" value="GNAT_dom"/>
</dbReference>
<dbReference type="OrthoDB" id="273614at2"/>
<reference evidence="4 5" key="1">
    <citation type="submission" date="2016-10" db="EMBL/GenBank/DDBJ databases">
        <authorList>
            <person name="de Groot N.N."/>
        </authorList>
    </citation>
    <scope>NUCLEOTIDE SEQUENCE [LARGE SCALE GENOMIC DNA]</scope>
    <source>
        <strain evidence="4 5">CPCC 201354</strain>
    </source>
</reference>
<dbReference type="PROSITE" id="PS51186">
    <property type="entry name" value="GNAT"/>
    <property type="match status" value="1"/>
</dbReference>
<gene>
    <name evidence="4" type="ORF">SAMN05421505_105236</name>
</gene>
<dbReference type="PANTHER" id="PTHR43877:SF1">
    <property type="entry name" value="ACETYLTRANSFERASE"/>
    <property type="match status" value="1"/>
</dbReference>
<keyword evidence="2" id="KW-0012">Acyltransferase</keyword>
<accession>A0A1G7VE27</accession>
<dbReference type="AlphaFoldDB" id="A0A1G7VE27"/>
<dbReference type="RefSeq" id="WP_093169632.1">
    <property type="nucleotide sequence ID" value="NZ_FNCN01000005.1"/>
</dbReference>